<protein>
    <submittedName>
        <fullName evidence="4">Uncharacterized protein</fullName>
    </submittedName>
</protein>
<dbReference type="AlphaFoldDB" id="A0A1B0CI06"/>
<name>A0A1B0CI06_LUTLO</name>
<feature type="coiled-coil region" evidence="1">
    <location>
        <begin position="175"/>
        <end position="202"/>
    </location>
</feature>
<dbReference type="EnsemblMetazoa" id="LLOJ004068-RA">
    <property type="protein sequence ID" value="LLOJ004068-PA"/>
    <property type="gene ID" value="LLOJ004068"/>
</dbReference>
<organism evidence="4 5">
    <name type="scientific">Lutzomyia longipalpis</name>
    <name type="common">Sand fly</name>
    <dbReference type="NCBI Taxonomy" id="7200"/>
    <lineage>
        <taxon>Eukaryota</taxon>
        <taxon>Metazoa</taxon>
        <taxon>Ecdysozoa</taxon>
        <taxon>Arthropoda</taxon>
        <taxon>Hexapoda</taxon>
        <taxon>Insecta</taxon>
        <taxon>Pterygota</taxon>
        <taxon>Neoptera</taxon>
        <taxon>Endopterygota</taxon>
        <taxon>Diptera</taxon>
        <taxon>Nematocera</taxon>
        <taxon>Psychodoidea</taxon>
        <taxon>Psychodidae</taxon>
        <taxon>Lutzomyia</taxon>
        <taxon>Lutzomyia</taxon>
    </lineage>
</organism>
<evidence type="ECO:0000256" key="2">
    <source>
        <dbReference type="SAM" id="MobiDB-lite"/>
    </source>
</evidence>
<dbReference type="VEuPathDB" id="VectorBase:LLOJ004068"/>
<feature type="region of interest" description="Disordered" evidence="2">
    <location>
        <begin position="37"/>
        <end position="57"/>
    </location>
</feature>
<keyword evidence="1" id="KW-0175">Coiled coil</keyword>
<evidence type="ECO:0000313" key="5">
    <source>
        <dbReference type="Proteomes" id="UP000092461"/>
    </source>
</evidence>
<keyword evidence="3" id="KW-1133">Transmembrane helix</keyword>
<reference evidence="4" key="1">
    <citation type="submission" date="2020-05" db="UniProtKB">
        <authorList>
            <consortium name="EnsemblMetazoa"/>
        </authorList>
    </citation>
    <scope>IDENTIFICATION</scope>
    <source>
        <strain evidence="4">Jacobina</strain>
    </source>
</reference>
<keyword evidence="3" id="KW-0812">Transmembrane</keyword>
<dbReference type="Gene3D" id="1.10.287.1490">
    <property type="match status" value="1"/>
</dbReference>
<feature type="transmembrane region" description="Helical" evidence="3">
    <location>
        <begin position="65"/>
        <end position="88"/>
    </location>
</feature>
<keyword evidence="5" id="KW-1185">Reference proteome</keyword>
<dbReference type="EMBL" id="AJWK01012952">
    <property type="status" value="NOT_ANNOTATED_CDS"/>
    <property type="molecule type" value="Genomic_DNA"/>
</dbReference>
<feature type="compositionally biased region" description="Basic residues" evidence="2">
    <location>
        <begin position="37"/>
        <end position="53"/>
    </location>
</feature>
<evidence type="ECO:0000256" key="3">
    <source>
        <dbReference type="SAM" id="Phobius"/>
    </source>
</evidence>
<evidence type="ECO:0000313" key="4">
    <source>
        <dbReference type="EnsemblMetazoa" id="LLOJ004068-PA"/>
    </source>
</evidence>
<accession>A0A1B0CI06</accession>
<evidence type="ECO:0000256" key="1">
    <source>
        <dbReference type="SAM" id="Coils"/>
    </source>
</evidence>
<feature type="compositionally biased region" description="Polar residues" evidence="2">
    <location>
        <begin position="376"/>
        <end position="410"/>
    </location>
</feature>
<dbReference type="VEuPathDB" id="VectorBase:LLONM1_001114"/>
<sequence length="410" mass="46322">MQNNNVKKETFQLLQYSDDSKSLSDLELTEIVVPRKRKVRRKTKSKGGYKHKQPPPPVPGGCKNLGLWIAVVTTWCWLLILSYIIAVVNTGNRQLDRQLQKVSATTQTVPGALQEWHETSQYLEANQTALIGRMMEVQQTLKNFSEEVSLLKTMVHKKTEIPDDSDKMSVLQTSIADFGAKIKDLSSAVDDLKDRMTRVQQEVHNNTNYSHHLQEISLERRVNDTLGNINSSSPQRLDTLTSFTGNFTQQLAQINDTLNAMNNVLSQKTKSIEEDEMNQKKHIDRLYDSVSNTSSHVSSIEEDWSQYKQNVKSLESARVATDARLAKLENDTDNLMRSLEKLRGETQMQNERFTKDIEMLQQKIQRLASLQEDMKNNSPPANSGAQQPSTPQVANTVASSSTSGSVNIEK</sequence>
<dbReference type="Proteomes" id="UP000092461">
    <property type="component" value="Unassembled WGS sequence"/>
</dbReference>
<keyword evidence="3" id="KW-0472">Membrane</keyword>
<proteinExistence type="predicted"/>
<feature type="region of interest" description="Disordered" evidence="2">
    <location>
        <begin position="371"/>
        <end position="410"/>
    </location>
</feature>